<dbReference type="Proteomes" id="UP000005459">
    <property type="component" value="Unassembled WGS sequence"/>
</dbReference>
<evidence type="ECO:0000256" key="1">
    <source>
        <dbReference type="SAM" id="Coils"/>
    </source>
</evidence>
<evidence type="ECO:0000313" key="5">
    <source>
        <dbReference type="EMBL" id="EGV16236.1"/>
    </source>
</evidence>
<dbReference type="PANTHER" id="PTHR23150:SF35">
    <property type="entry name" value="BLL6746 PROTEIN"/>
    <property type="match status" value="1"/>
</dbReference>
<dbReference type="EMBL" id="AFWV01000020">
    <property type="protein sequence ID" value="EGV16236.1"/>
    <property type="molecule type" value="Genomic_DNA"/>
</dbReference>
<dbReference type="AlphaFoldDB" id="F9UHR0"/>
<dbReference type="InterPro" id="IPR036365">
    <property type="entry name" value="PGBD-like_sf"/>
</dbReference>
<dbReference type="SUPFAM" id="SSF56436">
    <property type="entry name" value="C-type lectin-like"/>
    <property type="match status" value="3"/>
</dbReference>
<proteinExistence type="predicted"/>
<dbReference type="STRING" id="768671.ThimaDRAFT_4463"/>
<accession>F9UHR0</accession>
<sequence length="864" mass="90572">MTGIGRSARRVLRGGSWNNKPRNLRVSNRNRNNPDNRNDNSGVRLAQSARAAPIGGRLGPEPRRSRSAGVWCAGVHEPVSSLVRAERTNSCARTVGGGASSPERKGRPVSPGVAVPRSWISGRLPAVLLLLAAVAPVGVLAADPTIAGPAAADPPPGAVTWPAAAYNPQAQPDDLLVPLPCGGALALRRVSTPGPEQGYAVSGAFSDGAGATALLVGKYEVTERQARAGAGGACPEPEVSPEAAGERPVLLSFAEALILSEQVSAWLATQAAVLPACRDAEPKPGPCLPRVDGVPAALRLPSAAEWEYAARGGLAVAAEVFGAADARAGAAEVWSAANARGAVQPIGTRQANPLGLHDLLGNAAEWVLEAEDPERPGRPLLGVARGGDARSPADAPLLAEARLWPLLARPPEALTGVRLVASVPIFTSVEKVRAAQQGGPVSDTAPPEPPPVLLTGRLRVAVDRPAEVWVDGVRVGAATPEVPFEGEAITAGERRVGVRGKGYTAKEQIVVVSVHRPGAAGFTLRPLTPAEREAALMLDGAARAVLRAELELVGHAAGAGGDGLAASERAAVRAFQAQVGLEATGYVDATTRTRLAAAAEAAVKVKAEAEAKAKAEAEAKAKAEAEAKAKAEILRGLADTMIEIPGGTFRMGCSPGDKSCSEAEKPAYEVRIASFRIGKYEVTQAQWRAVMGKNPSRFTGDDRPVERVSWNDVQAFLGRLNAGHAGTPYRLPSEAEWEYAARAGTRPPYWWGASIGTGRANCDGCGSRWDARVTAPVGSFQANAFGLHDTAGNVWEWVQDCWHDDYVGAPAVGSVWQENCPDPRRVLRGGSWSYSPWFLRVSLRLRYNPDFRIDDLGVRLAQDL</sequence>
<dbReference type="InterPro" id="IPR005532">
    <property type="entry name" value="SUMF_dom"/>
</dbReference>
<dbReference type="InterPro" id="IPR002477">
    <property type="entry name" value="Peptidoglycan-bd-like"/>
</dbReference>
<evidence type="ECO:0000313" key="6">
    <source>
        <dbReference type="Proteomes" id="UP000005459"/>
    </source>
</evidence>
<feature type="region of interest" description="Disordered" evidence="2">
    <location>
        <begin position="1"/>
        <end position="66"/>
    </location>
</feature>
<protein>
    <submittedName>
        <fullName evidence="5">Sulphatase-modifying factor protein</fullName>
    </submittedName>
</protein>
<evidence type="ECO:0000259" key="4">
    <source>
        <dbReference type="Pfam" id="PF03781"/>
    </source>
</evidence>
<dbReference type="InterPro" id="IPR016187">
    <property type="entry name" value="CTDL_fold"/>
</dbReference>
<dbReference type="PANTHER" id="PTHR23150">
    <property type="entry name" value="SULFATASE MODIFYING FACTOR 1, 2"/>
    <property type="match status" value="1"/>
</dbReference>
<dbReference type="GO" id="GO:0120147">
    <property type="term" value="F:formylglycine-generating oxidase activity"/>
    <property type="evidence" value="ECO:0007669"/>
    <property type="project" value="TreeGrafter"/>
</dbReference>
<dbReference type="Gene3D" id="3.90.1580.10">
    <property type="entry name" value="paralog of FGE (formylglycine-generating enzyme)"/>
    <property type="match status" value="3"/>
</dbReference>
<name>F9UHR0_9GAMM</name>
<feature type="domain" description="Peptidoglycan binding-like" evidence="3">
    <location>
        <begin position="569"/>
        <end position="595"/>
    </location>
</feature>
<organism evidence="5 6">
    <name type="scientific">Thiocapsa marina 5811</name>
    <dbReference type="NCBI Taxonomy" id="768671"/>
    <lineage>
        <taxon>Bacteria</taxon>
        <taxon>Pseudomonadati</taxon>
        <taxon>Pseudomonadota</taxon>
        <taxon>Gammaproteobacteria</taxon>
        <taxon>Chromatiales</taxon>
        <taxon>Chromatiaceae</taxon>
        <taxon>Thiocapsa</taxon>
    </lineage>
</organism>
<dbReference type="InterPro" id="IPR051043">
    <property type="entry name" value="Sulfatase_Mod_Factor_Kinase"/>
</dbReference>
<reference evidence="5 6" key="1">
    <citation type="submission" date="2011-06" db="EMBL/GenBank/DDBJ databases">
        <title>The draft genome of Thiocapsa marina 5811.</title>
        <authorList>
            <consortium name="US DOE Joint Genome Institute (JGI-PGF)"/>
            <person name="Lucas S."/>
            <person name="Han J."/>
            <person name="Cheng J.-F."/>
            <person name="Goodwin L."/>
            <person name="Pitluck S."/>
            <person name="Peters L."/>
            <person name="Land M.L."/>
            <person name="Hauser L."/>
            <person name="Vogl K."/>
            <person name="Liu Z."/>
            <person name="Imhoff J."/>
            <person name="Thiel V."/>
            <person name="Frigaard N.-U."/>
            <person name="Bryant D."/>
            <person name="Woyke T.J."/>
        </authorList>
    </citation>
    <scope>NUCLEOTIDE SEQUENCE [LARGE SCALE GENOMIC DNA]</scope>
    <source>
        <strain evidence="5 6">5811</strain>
    </source>
</reference>
<keyword evidence="1" id="KW-0175">Coiled coil</keyword>
<dbReference type="InterPro" id="IPR036366">
    <property type="entry name" value="PGBDSf"/>
</dbReference>
<feature type="domain" description="Sulfatase-modifying factor enzyme-like" evidence="4">
    <location>
        <begin position="638"/>
        <end position="861"/>
    </location>
</feature>
<dbReference type="SUPFAM" id="SSF47090">
    <property type="entry name" value="PGBD-like"/>
    <property type="match status" value="1"/>
</dbReference>
<dbReference type="PATRIC" id="fig|768671.3.peg.4705"/>
<gene>
    <name evidence="5" type="ORF">ThimaDRAFT_4463</name>
</gene>
<dbReference type="InterPro" id="IPR042095">
    <property type="entry name" value="SUMF_sf"/>
</dbReference>
<dbReference type="Pfam" id="PF01471">
    <property type="entry name" value="PG_binding_1"/>
    <property type="match status" value="1"/>
</dbReference>
<dbReference type="Pfam" id="PF03781">
    <property type="entry name" value="FGE-sulfatase"/>
    <property type="match status" value="2"/>
</dbReference>
<keyword evidence="6" id="KW-1185">Reference proteome</keyword>
<evidence type="ECO:0000256" key="2">
    <source>
        <dbReference type="SAM" id="MobiDB-lite"/>
    </source>
</evidence>
<dbReference type="eggNOG" id="COG1262">
    <property type="taxonomic scope" value="Bacteria"/>
</dbReference>
<feature type="region of interest" description="Disordered" evidence="2">
    <location>
        <begin position="92"/>
        <end position="111"/>
    </location>
</feature>
<dbReference type="Gene3D" id="1.10.101.10">
    <property type="entry name" value="PGBD-like superfamily/PGBD"/>
    <property type="match status" value="1"/>
</dbReference>
<evidence type="ECO:0000259" key="3">
    <source>
        <dbReference type="Pfam" id="PF01471"/>
    </source>
</evidence>
<feature type="coiled-coil region" evidence="1">
    <location>
        <begin position="606"/>
        <end position="634"/>
    </location>
</feature>
<feature type="domain" description="Sulfatase-modifying factor enzyme-like" evidence="4">
    <location>
        <begin position="263"/>
        <end position="369"/>
    </location>
</feature>